<evidence type="ECO:0000313" key="6">
    <source>
        <dbReference type="Proteomes" id="UP000279994"/>
    </source>
</evidence>
<comment type="subcellular location">
    <subcellularLocation>
        <location evidence="1">Periplasm</location>
    </subcellularLocation>
</comment>
<keyword evidence="4" id="KW-0574">Periplasm</keyword>
<dbReference type="GO" id="GO:0019808">
    <property type="term" value="F:polyamine binding"/>
    <property type="evidence" value="ECO:0007669"/>
    <property type="project" value="InterPro"/>
</dbReference>
<dbReference type="OrthoDB" id="9813777at2"/>
<dbReference type="GO" id="GO:0015846">
    <property type="term" value="P:polyamine transport"/>
    <property type="evidence" value="ECO:0007669"/>
    <property type="project" value="InterPro"/>
</dbReference>
<accession>A0A3N0GGA4</accession>
<evidence type="ECO:0000313" key="5">
    <source>
        <dbReference type="EMBL" id="RNM11479.1"/>
    </source>
</evidence>
<keyword evidence="3" id="KW-0732">Signal</keyword>
<dbReference type="CDD" id="cd13590">
    <property type="entry name" value="PBP2_PotD_PotF_like"/>
    <property type="match status" value="1"/>
</dbReference>
<evidence type="ECO:0000256" key="1">
    <source>
        <dbReference type="ARBA" id="ARBA00004418"/>
    </source>
</evidence>
<dbReference type="PANTHER" id="PTHR30222:SF17">
    <property type="entry name" value="SPERMIDINE_PUTRESCINE-BINDING PERIPLASMIC PROTEIN"/>
    <property type="match status" value="1"/>
</dbReference>
<dbReference type="PROSITE" id="PS51318">
    <property type="entry name" value="TAT"/>
    <property type="match status" value="1"/>
</dbReference>
<evidence type="ECO:0000256" key="2">
    <source>
        <dbReference type="ARBA" id="ARBA00022448"/>
    </source>
</evidence>
<dbReference type="AlphaFoldDB" id="A0A3N0GGA4"/>
<dbReference type="Proteomes" id="UP000279994">
    <property type="component" value="Unassembled WGS sequence"/>
</dbReference>
<dbReference type="PANTHER" id="PTHR30222">
    <property type="entry name" value="SPERMIDINE/PUTRESCINE-BINDING PERIPLASMIC PROTEIN"/>
    <property type="match status" value="1"/>
</dbReference>
<evidence type="ECO:0000256" key="3">
    <source>
        <dbReference type="ARBA" id="ARBA00022729"/>
    </source>
</evidence>
<name>A0A3N0GGA4_9ACTN</name>
<dbReference type="SUPFAM" id="SSF53850">
    <property type="entry name" value="Periplasmic binding protein-like II"/>
    <property type="match status" value="1"/>
</dbReference>
<dbReference type="GO" id="GO:0042597">
    <property type="term" value="C:periplasmic space"/>
    <property type="evidence" value="ECO:0007669"/>
    <property type="project" value="UniProtKB-SubCell"/>
</dbReference>
<evidence type="ECO:0000256" key="4">
    <source>
        <dbReference type="ARBA" id="ARBA00022764"/>
    </source>
</evidence>
<keyword evidence="6" id="KW-1185">Reference proteome</keyword>
<dbReference type="PRINTS" id="PR00909">
    <property type="entry name" value="SPERMDNBNDNG"/>
</dbReference>
<reference evidence="5 6" key="1">
    <citation type="submission" date="2018-11" db="EMBL/GenBank/DDBJ databases">
        <authorList>
            <person name="Li F."/>
        </authorList>
    </citation>
    <scope>NUCLEOTIDE SEQUENCE [LARGE SCALE GENOMIC DNA]</scope>
    <source>
        <strain evidence="5 6">Gsoil 818</strain>
    </source>
</reference>
<dbReference type="InterPro" id="IPR006311">
    <property type="entry name" value="TAT_signal"/>
</dbReference>
<dbReference type="InterPro" id="IPR001188">
    <property type="entry name" value="Sperm_putr-bd"/>
</dbReference>
<dbReference type="Pfam" id="PF13416">
    <property type="entry name" value="SBP_bac_8"/>
    <property type="match status" value="1"/>
</dbReference>
<dbReference type="RefSeq" id="WP_123225167.1">
    <property type="nucleotide sequence ID" value="NZ_RJSF01000048.1"/>
</dbReference>
<keyword evidence="2" id="KW-0813">Transport</keyword>
<proteinExistence type="predicted"/>
<organism evidence="5 6">
    <name type="scientific">Nocardioides pocheonensis</name>
    <dbReference type="NCBI Taxonomy" id="661485"/>
    <lineage>
        <taxon>Bacteria</taxon>
        <taxon>Bacillati</taxon>
        <taxon>Actinomycetota</taxon>
        <taxon>Actinomycetes</taxon>
        <taxon>Propionibacteriales</taxon>
        <taxon>Nocardioidaceae</taxon>
        <taxon>Nocardioides</taxon>
    </lineage>
</organism>
<dbReference type="EMBL" id="RJSF01000048">
    <property type="protein sequence ID" value="RNM11479.1"/>
    <property type="molecule type" value="Genomic_DNA"/>
</dbReference>
<protein>
    <submittedName>
        <fullName evidence="5">Spermidine/putrescine ABC transporter substrate-binding protein</fullName>
    </submittedName>
</protein>
<dbReference type="Gene3D" id="3.40.190.10">
    <property type="entry name" value="Periplasmic binding protein-like II"/>
    <property type="match status" value="2"/>
</dbReference>
<sequence>MVDTSGISRRTVLRGGAGAVFGLGSIAALKGFGTAGLKQDPATCTSTDVSARDKRFVISNWPLYIDEPDKGYHSTLQDFEKQTGIKVSYTDDVNDNSEFFAKVKNQLGGCQSTKRDMFVLTDWMAARMIDVGWIQPIDPAKVPNLHENLIDSLAQPAWDPKRAYSAPWQSGLTGMAYNKKYLKKPVKSFGELLTRKDLTGRVTMLTELRDTMGLIMLSQGTDPADFTDHQWAQAMDALTKATSDGQIRRFTGNDYVQDLSAGNVLACEAWSGDIANAGDDNLVFVPPEEGMMIWADNMLVPNLATHRGNAEKWIDFYYDPHNAAKLADYNQYICPVKGAQQAMEKVDKDNVENPLIFPTEETLKQTHRFMALKEFQTREFERQFSNVTGV</sequence>
<comment type="caution">
    <text evidence="5">The sequence shown here is derived from an EMBL/GenBank/DDBJ whole genome shotgun (WGS) entry which is preliminary data.</text>
</comment>
<gene>
    <name evidence="5" type="ORF">EFL26_22435</name>
</gene>
<dbReference type="InterPro" id="IPR006059">
    <property type="entry name" value="SBP"/>
</dbReference>